<dbReference type="Proteomes" id="UP000348942">
    <property type="component" value="Chromosome 1"/>
</dbReference>
<evidence type="ECO:0000256" key="4">
    <source>
        <dbReference type="PIRSR" id="PIRSR005902-1"/>
    </source>
</evidence>
<dbReference type="CDD" id="cd01310">
    <property type="entry name" value="TatD_DNAse"/>
    <property type="match status" value="1"/>
</dbReference>
<feature type="binding site" evidence="4">
    <location>
        <position position="213"/>
    </location>
    <ligand>
        <name>a divalent metal cation</name>
        <dbReference type="ChEBI" id="CHEBI:60240"/>
        <label>1</label>
    </ligand>
</feature>
<sequence>MTDSSCLVDTHCHFDFSAFDDTQHHLDIAQQAGVTKIIIPAIGESNWSKLANLSSQFPSLYYALGLHPYFMAQHGDDAILKLKQSLSCRSSKCVAIGECGLDLRLEEQWLTPEKLDKQYQLFEAQVLLAIEFELPLIIHARKAHDQVVKILRKHQPKKGGVIHAFSGSYQQAMEYIKLGFYIGVGGVISYPRASKTRDVISRLPLSFLLLETDAPDMPLDGFQGENNHPTQLKLVFKALVELRLEN</sequence>
<dbReference type="PROSITE" id="PS01091">
    <property type="entry name" value="TATD_3"/>
    <property type="match status" value="1"/>
</dbReference>
<comment type="similarity">
    <text evidence="1">Belongs to the metallo-dependent hydrolases superfamily. TatD-type hydrolase family.</text>
</comment>
<reference evidence="5 6" key="1">
    <citation type="submission" date="2019-10" db="EMBL/GenBank/DDBJ databases">
        <title>Vibrio sp. nov., isolated from Coralline algae surface.</title>
        <authorList>
            <person name="Geng Y."/>
            <person name="Zhang X."/>
        </authorList>
    </citation>
    <scope>NUCLEOTIDE SEQUENCE [LARGE SCALE GENOMIC DNA]</scope>
    <source>
        <strain evidence="5 6">SM1977</strain>
    </source>
</reference>
<dbReference type="PANTHER" id="PTHR46124">
    <property type="entry name" value="D-AMINOACYL-TRNA DEACYLASE"/>
    <property type="match status" value="1"/>
</dbReference>
<dbReference type="GO" id="GO:0046872">
    <property type="term" value="F:metal ion binding"/>
    <property type="evidence" value="ECO:0007669"/>
    <property type="project" value="UniProtKB-KW"/>
</dbReference>
<dbReference type="AlphaFoldDB" id="A0A5Q0TGU4"/>
<dbReference type="EMBL" id="CP045699">
    <property type="protein sequence ID" value="QGA65396.1"/>
    <property type="molecule type" value="Genomic_DNA"/>
</dbReference>
<feature type="binding site" evidence="4">
    <location>
        <position position="13"/>
    </location>
    <ligand>
        <name>a divalent metal cation</name>
        <dbReference type="ChEBI" id="CHEBI:60240"/>
        <label>1</label>
    </ligand>
</feature>
<dbReference type="Pfam" id="PF01026">
    <property type="entry name" value="TatD_DNase"/>
    <property type="match status" value="1"/>
</dbReference>
<keyword evidence="3" id="KW-0378">Hydrolase</keyword>
<keyword evidence="6" id="KW-1185">Reference proteome</keyword>
<dbReference type="RefSeq" id="WP_153447544.1">
    <property type="nucleotide sequence ID" value="NZ_CP045699.1"/>
</dbReference>
<feature type="binding site" evidence="4">
    <location>
        <position position="11"/>
    </location>
    <ligand>
        <name>a divalent metal cation</name>
        <dbReference type="ChEBI" id="CHEBI:60240"/>
        <label>1</label>
    </ligand>
</feature>
<dbReference type="PANTHER" id="PTHR46124:SF3">
    <property type="entry name" value="HYDROLASE"/>
    <property type="match status" value="1"/>
</dbReference>
<dbReference type="InterPro" id="IPR032466">
    <property type="entry name" value="Metal_Hydrolase"/>
</dbReference>
<dbReference type="SUPFAM" id="SSF51556">
    <property type="entry name" value="Metallo-dependent hydrolases"/>
    <property type="match status" value="1"/>
</dbReference>
<proteinExistence type="inferred from homology"/>
<protein>
    <submittedName>
        <fullName evidence="5">TatD family deoxyribonuclease</fullName>
    </submittedName>
</protein>
<name>A0A5Q0TGU4_9VIBR</name>
<dbReference type="InterPro" id="IPR018228">
    <property type="entry name" value="DNase_TatD-rel_CS"/>
</dbReference>
<dbReference type="FunFam" id="3.20.20.140:FF:000005">
    <property type="entry name" value="TatD family hydrolase"/>
    <property type="match status" value="1"/>
</dbReference>
<evidence type="ECO:0000256" key="2">
    <source>
        <dbReference type="ARBA" id="ARBA00022723"/>
    </source>
</evidence>
<dbReference type="PROSITE" id="PS01090">
    <property type="entry name" value="TATD_2"/>
    <property type="match status" value="1"/>
</dbReference>
<evidence type="ECO:0000313" key="5">
    <source>
        <dbReference type="EMBL" id="QGA65396.1"/>
    </source>
</evidence>
<dbReference type="InterPro" id="IPR001130">
    <property type="entry name" value="TatD-like"/>
</dbReference>
<dbReference type="PIRSF" id="PIRSF005902">
    <property type="entry name" value="DNase_TatD"/>
    <property type="match status" value="1"/>
</dbReference>
<dbReference type="GO" id="GO:0005829">
    <property type="term" value="C:cytosol"/>
    <property type="evidence" value="ECO:0007669"/>
    <property type="project" value="TreeGrafter"/>
</dbReference>
<dbReference type="PROSITE" id="PS01137">
    <property type="entry name" value="TATD_1"/>
    <property type="match status" value="1"/>
</dbReference>
<evidence type="ECO:0000256" key="3">
    <source>
        <dbReference type="ARBA" id="ARBA00022801"/>
    </source>
</evidence>
<keyword evidence="2 4" id="KW-0479">Metal-binding</keyword>
<feature type="binding site" evidence="4">
    <location>
        <position position="139"/>
    </location>
    <ligand>
        <name>a divalent metal cation</name>
        <dbReference type="ChEBI" id="CHEBI:60240"/>
        <label>2</label>
    </ligand>
</feature>
<organism evidence="5 6">
    <name type="scientific">Vibrio algicola</name>
    <dbReference type="NCBI Taxonomy" id="2662262"/>
    <lineage>
        <taxon>Bacteria</taxon>
        <taxon>Pseudomonadati</taxon>
        <taxon>Pseudomonadota</taxon>
        <taxon>Gammaproteobacteria</taxon>
        <taxon>Vibrionales</taxon>
        <taxon>Vibrionaceae</taxon>
        <taxon>Vibrio</taxon>
    </lineage>
</organism>
<feature type="binding site" evidence="4">
    <location>
        <position position="163"/>
    </location>
    <ligand>
        <name>a divalent metal cation</name>
        <dbReference type="ChEBI" id="CHEBI:60240"/>
        <label>2</label>
    </ligand>
</feature>
<dbReference type="GO" id="GO:0016788">
    <property type="term" value="F:hydrolase activity, acting on ester bonds"/>
    <property type="evidence" value="ECO:0007669"/>
    <property type="project" value="InterPro"/>
</dbReference>
<evidence type="ECO:0000256" key="1">
    <source>
        <dbReference type="ARBA" id="ARBA00009275"/>
    </source>
</evidence>
<gene>
    <name evidence="5" type="ORF">GFB47_08155</name>
</gene>
<accession>A0A5Q0TGU4</accession>
<evidence type="ECO:0000313" key="6">
    <source>
        <dbReference type="Proteomes" id="UP000348942"/>
    </source>
</evidence>
<dbReference type="Gene3D" id="3.20.20.140">
    <property type="entry name" value="Metal-dependent hydrolases"/>
    <property type="match status" value="1"/>
</dbReference>
<feature type="binding site" evidence="4">
    <location>
        <position position="98"/>
    </location>
    <ligand>
        <name>a divalent metal cation</name>
        <dbReference type="ChEBI" id="CHEBI:60240"/>
        <label>1</label>
    </ligand>
</feature>